<accession>A0A841BTM0</accession>
<keyword evidence="2" id="KW-1185">Reference proteome</keyword>
<proteinExistence type="predicted"/>
<comment type="caution">
    <text evidence="1">The sequence shown here is derived from an EMBL/GenBank/DDBJ whole genome shotgun (WGS) entry which is preliminary data.</text>
</comment>
<sequence>MEGTRCAEWPVYASTRIDTKSGDVGYQQR</sequence>
<reference evidence="1 2" key="1">
    <citation type="submission" date="2020-08" db="EMBL/GenBank/DDBJ databases">
        <title>Sequencing the genomes of 1000 actinobacteria strains.</title>
        <authorList>
            <person name="Klenk H.-P."/>
        </authorList>
    </citation>
    <scope>NUCLEOTIDE SEQUENCE [LARGE SCALE GENOMIC DNA]</scope>
    <source>
        <strain evidence="1 2">DSM 45362</strain>
    </source>
</reference>
<organism evidence="1 2">
    <name type="scientific">Allocatelliglobosispora scoriae</name>
    <dbReference type="NCBI Taxonomy" id="643052"/>
    <lineage>
        <taxon>Bacteria</taxon>
        <taxon>Bacillati</taxon>
        <taxon>Actinomycetota</taxon>
        <taxon>Actinomycetes</taxon>
        <taxon>Micromonosporales</taxon>
        <taxon>Micromonosporaceae</taxon>
        <taxon>Allocatelliglobosispora</taxon>
    </lineage>
</organism>
<dbReference type="EMBL" id="JACHMN010000002">
    <property type="protein sequence ID" value="MBB5870509.1"/>
    <property type="molecule type" value="Genomic_DNA"/>
</dbReference>
<protein>
    <submittedName>
        <fullName evidence="1">Uncharacterized protein</fullName>
    </submittedName>
</protein>
<dbReference type="AlphaFoldDB" id="A0A841BTM0"/>
<evidence type="ECO:0000313" key="1">
    <source>
        <dbReference type="EMBL" id="MBB5870509.1"/>
    </source>
</evidence>
<dbReference type="Proteomes" id="UP000587527">
    <property type="component" value="Unassembled WGS sequence"/>
</dbReference>
<gene>
    <name evidence="1" type="ORF">F4553_003888</name>
</gene>
<evidence type="ECO:0000313" key="2">
    <source>
        <dbReference type="Proteomes" id="UP000587527"/>
    </source>
</evidence>
<name>A0A841BTM0_9ACTN</name>